<dbReference type="Pfam" id="PF03171">
    <property type="entry name" value="2OG-FeII_Oxy"/>
    <property type="match status" value="1"/>
</dbReference>
<dbReference type="InParanoid" id="A0A1Q0Y7X5"/>
<evidence type="ECO:0000256" key="4">
    <source>
        <dbReference type="ARBA" id="ARBA00023004"/>
    </source>
</evidence>
<dbReference type="FunFam" id="2.60.120.330:FF:000026">
    <property type="entry name" value="DIBOA-glucoside dioxygenase BX6"/>
    <property type="match status" value="1"/>
</dbReference>
<dbReference type="InterPro" id="IPR026992">
    <property type="entry name" value="DIOX_N"/>
</dbReference>
<dbReference type="PROSITE" id="PS51471">
    <property type="entry name" value="FE2OG_OXY"/>
    <property type="match status" value="1"/>
</dbReference>
<dbReference type="PANTHER" id="PTHR10209">
    <property type="entry name" value="OXIDOREDUCTASE, 2OG-FE II OXYGENASE FAMILY PROTEIN"/>
    <property type="match status" value="1"/>
</dbReference>
<evidence type="ECO:0000256" key="2">
    <source>
        <dbReference type="ARBA" id="ARBA00022723"/>
    </source>
</evidence>
<dbReference type="EMBL" id="CM000780">
    <property type="protein sequence ID" value="AQK48306.1"/>
    <property type="molecule type" value="Genomic_DNA"/>
</dbReference>
<dbReference type="Gene3D" id="2.60.120.330">
    <property type="entry name" value="B-lactam Antibiotic, Isopenicillin N Synthase, Chain"/>
    <property type="match status" value="1"/>
</dbReference>
<evidence type="ECO:0000256" key="1">
    <source>
        <dbReference type="ARBA" id="ARBA00008056"/>
    </source>
</evidence>
<dbReference type="GO" id="GO:0051213">
    <property type="term" value="F:dioxygenase activity"/>
    <property type="evidence" value="ECO:0007669"/>
    <property type="project" value="UniProtKB-KW"/>
</dbReference>
<dbReference type="OrthoDB" id="288590at2759"/>
<dbReference type="SMR" id="A0A1Q0Y7X5"/>
<dbReference type="ExpressionAtlas" id="A0A1Q0Y7X5">
    <property type="expression patterns" value="baseline and differential"/>
</dbReference>
<dbReference type="InterPro" id="IPR005123">
    <property type="entry name" value="Oxoglu/Fe-dep_dioxygenase_dom"/>
</dbReference>
<dbReference type="GO" id="GO:0046872">
    <property type="term" value="F:metal ion binding"/>
    <property type="evidence" value="ECO:0007669"/>
    <property type="project" value="UniProtKB-KW"/>
</dbReference>
<evidence type="ECO:0000313" key="7">
    <source>
        <dbReference type="EMBL" id="AQK48306.1"/>
    </source>
</evidence>
<reference evidence="7" key="1">
    <citation type="submission" date="2015-12" db="EMBL/GenBank/DDBJ databases">
        <title>Update maize B73 reference genome by single molecule sequencing technologies.</title>
        <authorList>
            <consortium name="Maize Genome Sequencing Project"/>
            <person name="Ware D."/>
        </authorList>
    </citation>
    <scope>NUCLEOTIDE SEQUENCE</scope>
    <source>
        <tissue evidence="7">Seedling</tissue>
    </source>
</reference>
<dbReference type="AlphaFoldDB" id="A0A1Q0Y7X5"/>
<evidence type="ECO:0000256" key="5">
    <source>
        <dbReference type="RuleBase" id="RU003682"/>
    </source>
</evidence>
<evidence type="ECO:0000256" key="3">
    <source>
        <dbReference type="ARBA" id="ARBA00023002"/>
    </source>
</evidence>
<evidence type="ECO:0000259" key="6">
    <source>
        <dbReference type="PROSITE" id="PS51471"/>
    </source>
</evidence>
<keyword evidence="3 5" id="KW-0560">Oxidoreductase</keyword>
<dbReference type="PANTHER" id="PTHR10209:SF145">
    <property type="entry name" value="DIBOA-GLUCOSIDE DIOXYGENASE BX6"/>
    <property type="match status" value="1"/>
</dbReference>
<name>A0A1Q0Y7X5_MAIZE</name>
<gene>
    <name evidence="7" type="ORF">ZEAMMB73_Zm00001d048634</name>
</gene>
<accession>A0A1Q0Y7X5</accession>
<keyword evidence="2 5" id="KW-0479">Metal-binding</keyword>
<dbReference type="InterPro" id="IPR027443">
    <property type="entry name" value="IPNS-like_sf"/>
</dbReference>
<keyword evidence="4 5" id="KW-0408">Iron</keyword>
<protein>
    <submittedName>
        <fullName evidence="7">DIBOA-glucoside dioxygenase BX6</fullName>
    </submittedName>
</protein>
<dbReference type="Pfam" id="PF14226">
    <property type="entry name" value="DIOX_N"/>
    <property type="match status" value="1"/>
</dbReference>
<proteinExistence type="inferred from homology"/>
<comment type="similarity">
    <text evidence="1 5">Belongs to the iron/ascorbate-dependent oxidoreductase family.</text>
</comment>
<dbReference type="InterPro" id="IPR044861">
    <property type="entry name" value="IPNS-like_FE2OG_OXY"/>
</dbReference>
<dbReference type="KEGG" id="zma:541977"/>
<organism evidence="7">
    <name type="scientific">Zea mays</name>
    <name type="common">Maize</name>
    <dbReference type="NCBI Taxonomy" id="4577"/>
    <lineage>
        <taxon>Eukaryota</taxon>
        <taxon>Viridiplantae</taxon>
        <taxon>Streptophyta</taxon>
        <taxon>Embryophyta</taxon>
        <taxon>Tracheophyta</taxon>
        <taxon>Spermatophyta</taxon>
        <taxon>Magnoliopsida</taxon>
        <taxon>Liliopsida</taxon>
        <taxon>Poales</taxon>
        <taxon>Poaceae</taxon>
        <taxon>PACMAD clade</taxon>
        <taxon>Panicoideae</taxon>
        <taxon>Andropogonodae</taxon>
        <taxon>Andropogoneae</taxon>
        <taxon>Tripsacinae</taxon>
        <taxon>Zea</taxon>
    </lineage>
</organism>
<feature type="domain" description="Fe2OG dioxygenase" evidence="6">
    <location>
        <begin position="214"/>
        <end position="326"/>
    </location>
</feature>
<keyword evidence="7" id="KW-0223">Dioxygenase</keyword>
<sequence>MAPTTATKDDSGYGDERRRELQAFDDTKLGVKGLVDSGVKSIPSIFHHPPEALSDIISPAPLPSSPPSGAAIPVVDLSVTRREDLVEQVRHAAGTVGFFWLVNHGVAEELMGGMLRGVRQFNEGPVEAKQALYSRDLARNLRFASNFDLFKAAAADWRDTLFCEVAPNPPPREELPEPLRNVMLEYGAAVTKLARFVFELLSESLGMPSDHLYEMECMQNLNVVCQYYPPCPEPHRTVGVKRHTDPGFFTILLQDGMGGLQVRLGNNGQSGGCWVDIAPRPGALMVNIGDLLQLVTNDRFRSVEHRVPANKSSDTARVSVASFFNTDVRRSERMYGPIPDPSKPPLYRSVRARDFIAKFNTIGLDGRALDHFRL</sequence>
<dbReference type="IntAct" id="A0A1Q0Y7X5">
    <property type="interactions" value="1"/>
</dbReference>
<dbReference type="OMA" id="MENPRVY"/>
<dbReference type="SUPFAM" id="SSF51197">
    <property type="entry name" value="Clavaminate synthase-like"/>
    <property type="match status" value="1"/>
</dbReference>